<evidence type="ECO:0000256" key="2">
    <source>
        <dbReference type="ARBA" id="ARBA00007825"/>
    </source>
</evidence>
<dbReference type="InterPro" id="IPR043029">
    <property type="entry name" value="1_2-CTD_multi_dom"/>
</dbReference>
<evidence type="ECO:0000256" key="1">
    <source>
        <dbReference type="ARBA" id="ARBA00001965"/>
    </source>
</evidence>
<gene>
    <name evidence="9" type="primary">catA</name>
    <name evidence="9" type="ORF">E1218_31235</name>
</gene>
<dbReference type="EC" id="1.13.11.1" evidence="9"/>
<comment type="similarity">
    <text evidence="2">Belongs to the intradiol ring-cleavage dioxygenase family.</text>
</comment>
<dbReference type="InterPro" id="IPR007535">
    <property type="entry name" value="Catechol_dOase_N"/>
</dbReference>
<keyword evidence="4 9" id="KW-0223">Dioxygenase</keyword>
<keyword evidence="10" id="KW-1185">Reference proteome</keyword>
<dbReference type="Proteomes" id="UP000295172">
    <property type="component" value="Unassembled WGS sequence"/>
</dbReference>
<dbReference type="GO" id="GO:0018576">
    <property type="term" value="F:catechol 1,2-dioxygenase activity"/>
    <property type="evidence" value="ECO:0007669"/>
    <property type="project" value="UniProtKB-EC"/>
</dbReference>
<dbReference type="SUPFAM" id="SSF49482">
    <property type="entry name" value="Aromatic compound dioxygenase"/>
    <property type="match status" value="1"/>
</dbReference>
<evidence type="ECO:0000259" key="8">
    <source>
        <dbReference type="PROSITE" id="PS00083"/>
    </source>
</evidence>
<comment type="cofactor">
    <cofactor evidence="1">
        <name>Fe(3+)</name>
        <dbReference type="ChEBI" id="CHEBI:29034"/>
    </cofactor>
</comment>
<dbReference type="GO" id="GO:0009712">
    <property type="term" value="P:catechol-containing compound metabolic process"/>
    <property type="evidence" value="ECO:0007669"/>
    <property type="project" value="InterPro"/>
</dbReference>
<sequence>MSTTQESPTAAGSGANASDAFRASAARRGAAETTQERADRLFRRTLEAIYEVIRTEEVSYPEFQAVKRWLMDVGEVGEWPLFLDVFVEHEIEKVAAKSQRGTTGTIEGPYYLPGQQRLPAVTTLPMRPDEKGDKLVFSGQVRALDGRSLAGAEVDFWQADADGYYSGFAPNVAAGNLRGVVVTDQDGRFAITTIKPAPYQIPTDGPTGAMIAAAGWHPWRPAHLHLMVRADGHRQVTTQLYFDGGDWLDSDVASATKDELVLAPDRRDDGSYAVSYDFELEPAAKS</sequence>
<evidence type="ECO:0000313" key="10">
    <source>
        <dbReference type="Proteomes" id="UP000295172"/>
    </source>
</evidence>
<dbReference type="Pfam" id="PF00775">
    <property type="entry name" value="Dioxygenase_C"/>
    <property type="match status" value="1"/>
</dbReference>
<evidence type="ECO:0000256" key="7">
    <source>
        <dbReference type="SAM" id="MobiDB-lite"/>
    </source>
</evidence>
<dbReference type="AlphaFoldDB" id="A0A4R4WBS8"/>
<dbReference type="GO" id="GO:0008199">
    <property type="term" value="F:ferric iron binding"/>
    <property type="evidence" value="ECO:0007669"/>
    <property type="project" value="InterPro"/>
</dbReference>
<dbReference type="Gene3D" id="6.10.10.40">
    <property type="entry name" value="Catechol 1,2-dioxygenase multimerisation domain-like"/>
    <property type="match status" value="1"/>
</dbReference>
<dbReference type="InterPro" id="IPR015889">
    <property type="entry name" value="Intradiol_dOase_core"/>
</dbReference>
<evidence type="ECO:0000256" key="5">
    <source>
        <dbReference type="ARBA" id="ARBA00023002"/>
    </source>
</evidence>
<feature type="compositionally biased region" description="Low complexity" evidence="7">
    <location>
        <begin position="14"/>
        <end position="28"/>
    </location>
</feature>
<dbReference type="PANTHER" id="PTHR33711:SF7">
    <property type="entry name" value="INTRADIOL RING-CLEAVAGE DIOXYGENASES DOMAIN-CONTAINING PROTEIN-RELATED"/>
    <property type="match status" value="1"/>
</dbReference>
<feature type="domain" description="Intradiol ring-cleavage dioxygenases" evidence="8">
    <location>
        <begin position="137"/>
        <end position="165"/>
    </location>
</feature>
<comment type="caution">
    <text evidence="9">The sequence shown here is derived from an EMBL/GenBank/DDBJ whole genome shotgun (WGS) entry which is preliminary data.</text>
</comment>
<keyword evidence="3" id="KW-0479">Metal-binding</keyword>
<reference evidence="9 10" key="1">
    <citation type="submission" date="2019-02" db="EMBL/GenBank/DDBJ databases">
        <title>Draft genome sequences of novel Actinobacteria.</title>
        <authorList>
            <person name="Sahin N."/>
            <person name="Ay H."/>
            <person name="Saygin H."/>
        </authorList>
    </citation>
    <scope>NUCLEOTIDE SEQUENCE [LARGE SCALE GENOMIC DNA]</scope>
    <source>
        <strain evidence="9 10">16K104</strain>
    </source>
</reference>
<protein>
    <submittedName>
        <fullName evidence="9">Catechol 1,2-dioxygenase</fullName>
        <ecNumber evidence="9">1.13.11.1</ecNumber>
    </submittedName>
</protein>
<evidence type="ECO:0000256" key="3">
    <source>
        <dbReference type="ARBA" id="ARBA00022723"/>
    </source>
</evidence>
<evidence type="ECO:0000256" key="4">
    <source>
        <dbReference type="ARBA" id="ARBA00022964"/>
    </source>
</evidence>
<dbReference type="Gene3D" id="2.60.130.10">
    <property type="entry name" value="Aromatic compound dioxygenase"/>
    <property type="match status" value="1"/>
</dbReference>
<proteinExistence type="inferred from homology"/>
<dbReference type="InterPro" id="IPR000627">
    <property type="entry name" value="Intradiol_dOase_C"/>
</dbReference>
<dbReference type="RefSeq" id="WP_132326644.1">
    <property type="nucleotide sequence ID" value="NZ_SMKR01000197.1"/>
</dbReference>
<evidence type="ECO:0000313" key="9">
    <source>
        <dbReference type="EMBL" id="TDD15621.1"/>
    </source>
</evidence>
<accession>A0A4R4WBS8</accession>
<keyword evidence="6" id="KW-0408">Iron</keyword>
<keyword evidence="5 9" id="KW-0560">Oxidoreductase</keyword>
<feature type="region of interest" description="Disordered" evidence="7">
    <location>
        <begin position="1"/>
        <end position="36"/>
    </location>
</feature>
<feature type="compositionally biased region" description="Polar residues" evidence="7">
    <location>
        <begin position="1"/>
        <end position="10"/>
    </location>
</feature>
<dbReference type="InterPro" id="IPR050770">
    <property type="entry name" value="Intradiol_RC_Dioxygenase"/>
</dbReference>
<evidence type="ECO:0000256" key="6">
    <source>
        <dbReference type="ARBA" id="ARBA00023004"/>
    </source>
</evidence>
<dbReference type="PANTHER" id="PTHR33711">
    <property type="entry name" value="DIOXYGENASE, PUTATIVE (AFU_ORTHOLOGUE AFUA_2G02910)-RELATED"/>
    <property type="match status" value="1"/>
</dbReference>
<name>A0A4R4WBS8_9ACTN</name>
<dbReference type="EMBL" id="SMKR01000197">
    <property type="protein sequence ID" value="TDD15621.1"/>
    <property type="molecule type" value="Genomic_DNA"/>
</dbReference>
<dbReference type="OrthoDB" id="9800887at2"/>
<dbReference type="Pfam" id="PF04444">
    <property type="entry name" value="Dioxygenase_N"/>
    <property type="match status" value="1"/>
</dbReference>
<organism evidence="9 10">
    <name type="scientific">Kribbella turkmenica</name>
    <dbReference type="NCBI Taxonomy" id="2530375"/>
    <lineage>
        <taxon>Bacteria</taxon>
        <taxon>Bacillati</taxon>
        <taxon>Actinomycetota</taxon>
        <taxon>Actinomycetes</taxon>
        <taxon>Propionibacteriales</taxon>
        <taxon>Kribbellaceae</taxon>
        <taxon>Kribbella</taxon>
    </lineage>
</organism>
<dbReference type="InterPro" id="IPR012800">
    <property type="entry name" value="Cchol_dOase_actb"/>
</dbReference>
<dbReference type="NCBIfam" id="TIGR02438">
    <property type="entry name" value="catachol_actin"/>
    <property type="match status" value="1"/>
</dbReference>
<dbReference type="PROSITE" id="PS00083">
    <property type="entry name" value="INTRADIOL_DIOXYGENAS"/>
    <property type="match status" value="1"/>
</dbReference>